<dbReference type="OrthoDB" id="2680677at2759"/>
<protein>
    <submittedName>
        <fullName evidence="2">Uncharacterized protein</fullName>
    </submittedName>
</protein>
<evidence type="ECO:0000313" key="3">
    <source>
        <dbReference type="Proteomes" id="UP000053558"/>
    </source>
</evidence>
<reference evidence="3" key="1">
    <citation type="journal article" date="2012" name="Science">
        <title>The Paleozoic origin of enzymatic lignin decomposition reconstructed from 31 fungal genomes.</title>
        <authorList>
            <person name="Floudas D."/>
            <person name="Binder M."/>
            <person name="Riley R."/>
            <person name="Barry K."/>
            <person name="Blanchette R.A."/>
            <person name="Henrissat B."/>
            <person name="Martinez A.T."/>
            <person name="Otillar R."/>
            <person name="Spatafora J.W."/>
            <person name="Yadav J.S."/>
            <person name="Aerts A."/>
            <person name="Benoit I."/>
            <person name="Boyd A."/>
            <person name="Carlson A."/>
            <person name="Copeland A."/>
            <person name="Coutinho P.M."/>
            <person name="de Vries R.P."/>
            <person name="Ferreira P."/>
            <person name="Findley K."/>
            <person name="Foster B."/>
            <person name="Gaskell J."/>
            <person name="Glotzer D."/>
            <person name="Gorecki P."/>
            <person name="Heitman J."/>
            <person name="Hesse C."/>
            <person name="Hori C."/>
            <person name="Igarashi K."/>
            <person name="Jurgens J.A."/>
            <person name="Kallen N."/>
            <person name="Kersten P."/>
            <person name="Kohler A."/>
            <person name="Kuees U."/>
            <person name="Kumar T.K.A."/>
            <person name="Kuo A."/>
            <person name="LaButti K."/>
            <person name="Larrondo L.F."/>
            <person name="Lindquist E."/>
            <person name="Ling A."/>
            <person name="Lombard V."/>
            <person name="Lucas S."/>
            <person name="Lundell T."/>
            <person name="Martin R."/>
            <person name="McLaughlin D.J."/>
            <person name="Morgenstern I."/>
            <person name="Morin E."/>
            <person name="Murat C."/>
            <person name="Nagy L.G."/>
            <person name="Nolan M."/>
            <person name="Ohm R.A."/>
            <person name="Patyshakuliyeva A."/>
            <person name="Rokas A."/>
            <person name="Ruiz-Duenas F.J."/>
            <person name="Sabat G."/>
            <person name="Salamov A."/>
            <person name="Samejima M."/>
            <person name="Schmutz J."/>
            <person name="Slot J.C."/>
            <person name="St John F."/>
            <person name="Stenlid J."/>
            <person name="Sun H."/>
            <person name="Sun S."/>
            <person name="Syed K."/>
            <person name="Tsang A."/>
            <person name="Wiebenga A."/>
            <person name="Young D."/>
            <person name="Pisabarro A."/>
            <person name="Eastwood D.C."/>
            <person name="Martin F."/>
            <person name="Cullen D."/>
            <person name="Grigoriev I.V."/>
            <person name="Hibbett D.S."/>
        </authorList>
    </citation>
    <scope>NUCLEOTIDE SEQUENCE [LARGE SCALE GENOMIC DNA]</scope>
    <source>
        <strain evidence="3">RWD-64-598 SS2</strain>
    </source>
</reference>
<dbReference type="GeneID" id="19208830"/>
<dbReference type="KEGG" id="cput:CONPUDRAFT_70533"/>
<feature type="compositionally biased region" description="Polar residues" evidence="1">
    <location>
        <begin position="880"/>
        <end position="899"/>
    </location>
</feature>
<proteinExistence type="predicted"/>
<evidence type="ECO:0000313" key="2">
    <source>
        <dbReference type="EMBL" id="EIW85837.1"/>
    </source>
</evidence>
<comment type="caution">
    <text evidence="2">The sequence shown here is derived from an EMBL/GenBank/DDBJ whole genome shotgun (WGS) entry which is preliminary data.</text>
</comment>
<dbReference type="RefSeq" id="XP_007764223.1">
    <property type="nucleotide sequence ID" value="XM_007766033.1"/>
</dbReference>
<keyword evidence="3" id="KW-1185">Reference proteome</keyword>
<sequence>MTSPRKHRSIVSYTKRRRSYKQKKTTDHARAYQPASFQLSNRLPPVRVLAKELQAVKDTLSSTENSLHGVHHELKQTTAALESAKIRAKKNHTLLRNALRRLSRAKESKLKRSQVQAMLDKVTREAQIAGWKDELTEISEVFNQSPLAQRLCLSLGLNELLGKLKGMNTDHASDQKKTYRLWQEWKAKTTRTSFGYAKLERMRDEAPNELMALLLFSTSRAIEQGGGQQLWDAMEPDARGPIITCMMEQLALELGTEIYNSLPGEEKRSVDLFFWAGCSMHKELNSVKGGNTTMMAWWKENDQEPPILLANKDNAAAIKLAQTTNVVSASVQRALDVSSRGGVKATSLAGAIFNHRDDKKGQQAIHEMYFSDIKGITAKFPDTSNTRYHSHCDAATRLIKYLDGYIDFLEYVRLNKDSPDLNHMEENLQNALRDPPTCTELAVLVLYSQAVAKPYLKHVCGSGIEQLNMLTLGPFHEKLKQHIKFLIENTDVLLNSASESTYRDATLDGLTWDDSTAIVAVLALYQDGRLPSLRNVLVAFLTGSLETWHRFTTEFEATGIIAIATEEETNLVFIPATNDKNEGLLKWGVAKSFITKSFAEAILTEEDWAWIRQKAREFQASGVEGARKKALIEHGKKIAEENRQKELRKKRKEDELNEKYGTGKIALVLDEAKLANLKWEDLRDQLEVHRRLKVVKDVHYAGRARKIKLLGMVKVVAQQYSASTERDWAGDVSEVRESIGDKEMTPVTPRQRNNKPTLSFRLKRLFGFAGSHMRSQGAEEHSAHTVFKLGRVVLISPAKAKLVRFLFLPASVHSLSTDRVHRLAHRQNRLHNKKSTMDGDTAQDPNKNPAAQSSNTDAQANSSADNSAAAQLSNADAQDRNCQNAATGTNEAQTSQSERVSFDASAVQCGCAGWRLIRNPQRRG</sequence>
<dbReference type="EMBL" id="JH711574">
    <property type="protein sequence ID" value="EIW85837.1"/>
    <property type="molecule type" value="Genomic_DNA"/>
</dbReference>
<dbReference type="AlphaFoldDB" id="A0A5M3N3G1"/>
<evidence type="ECO:0000256" key="1">
    <source>
        <dbReference type="SAM" id="MobiDB-lite"/>
    </source>
</evidence>
<dbReference type="Proteomes" id="UP000053558">
    <property type="component" value="Unassembled WGS sequence"/>
</dbReference>
<accession>A0A5M3N3G1</accession>
<organism evidence="2 3">
    <name type="scientific">Coniophora puteana (strain RWD-64-598)</name>
    <name type="common">Brown rot fungus</name>
    <dbReference type="NCBI Taxonomy" id="741705"/>
    <lineage>
        <taxon>Eukaryota</taxon>
        <taxon>Fungi</taxon>
        <taxon>Dikarya</taxon>
        <taxon>Basidiomycota</taxon>
        <taxon>Agaricomycotina</taxon>
        <taxon>Agaricomycetes</taxon>
        <taxon>Agaricomycetidae</taxon>
        <taxon>Boletales</taxon>
        <taxon>Coniophorineae</taxon>
        <taxon>Coniophoraceae</taxon>
        <taxon>Coniophora</taxon>
    </lineage>
</organism>
<name>A0A5M3N3G1_CONPW</name>
<feature type="compositionally biased region" description="Low complexity" evidence="1">
    <location>
        <begin position="850"/>
        <end position="876"/>
    </location>
</feature>
<gene>
    <name evidence="2" type="ORF">CONPUDRAFT_70533</name>
</gene>
<feature type="region of interest" description="Disordered" evidence="1">
    <location>
        <begin position="827"/>
        <end position="900"/>
    </location>
</feature>